<protein>
    <submittedName>
        <fullName evidence="1">Uncharacterized protein</fullName>
    </submittedName>
</protein>
<accession>A0A8J6B8L8</accession>
<reference evidence="1" key="1">
    <citation type="thesis" date="2020" institute="ProQuest LLC" country="789 East Eisenhower Parkway, Ann Arbor, MI, USA">
        <title>Comparative Genomics and Chromosome Evolution.</title>
        <authorList>
            <person name="Mudd A.B."/>
        </authorList>
    </citation>
    <scope>NUCLEOTIDE SEQUENCE</scope>
    <source>
        <strain evidence="1">HN-11 Male</strain>
        <tissue evidence="1">Kidney and liver</tissue>
    </source>
</reference>
<sequence>MSILTLKIFRGFSTTASNVRTQSAAALHNVSLSILSAIYRFPLSRFMLKYFLDTSDTIRIFLLERSLTSNSRSFAKSPTIDPFLNSSLIE</sequence>
<evidence type="ECO:0000313" key="1">
    <source>
        <dbReference type="EMBL" id="KAG9460324.1"/>
    </source>
</evidence>
<evidence type="ECO:0000313" key="2">
    <source>
        <dbReference type="Proteomes" id="UP000770717"/>
    </source>
</evidence>
<gene>
    <name evidence="1" type="ORF">GDO78_022571</name>
</gene>
<keyword evidence="2" id="KW-1185">Reference proteome</keyword>
<proteinExistence type="predicted"/>
<organism evidence="1 2">
    <name type="scientific">Eleutherodactylus coqui</name>
    <name type="common">Puerto Rican coqui</name>
    <dbReference type="NCBI Taxonomy" id="57060"/>
    <lineage>
        <taxon>Eukaryota</taxon>
        <taxon>Metazoa</taxon>
        <taxon>Chordata</taxon>
        <taxon>Craniata</taxon>
        <taxon>Vertebrata</taxon>
        <taxon>Euteleostomi</taxon>
        <taxon>Amphibia</taxon>
        <taxon>Batrachia</taxon>
        <taxon>Anura</taxon>
        <taxon>Neobatrachia</taxon>
        <taxon>Hyloidea</taxon>
        <taxon>Eleutherodactylidae</taxon>
        <taxon>Eleutherodactylinae</taxon>
        <taxon>Eleutherodactylus</taxon>
        <taxon>Eleutherodactylus</taxon>
    </lineage>
</organism>
<dbReference type="AlphaFoldDB" id="A0A8J6B8L8"/>
<dbReference type="Proteomes" id="UP000770717">
    <property type="component" value="Unassembled WGS sequence"/>
</dbReference>
<dbReference type="EMBL" id="WNTK01083327">
    <property type="protein sequence ID" value="KAG9460324.1"/>
    <property type="molecule type" value="Genomic_DNA"/>
</dbReference>
<comment type="caution">
    <text evidence="1">The sequence shown here is derived from an EMBL/GenBank/DDBJ whole genome shotgun (WGS) entry which is preliminary data.</text>
</comment>
<name>A0A8J6B8L8_ELECQ</name>